<protein>
    <recommendedName>
        <fullName evidence="7">Carnitine transport ATP-binding protein OpuCA</fullName>
        <ecNumber evidence="6">7.6.2.9</ecNumber>
    </recommendedName>
</protein>
<gene>
    <name evidence="9" type="ORF">M3202_07130</name>
</gene>
<evidence type="ECO:0000256" key="6">
    <source>
        <dbReference type="ARBA" id="ARBA00066388"/>
    </source>
</evidence>
<evidence type="ECO:0000259" key="8">
    <source>
        <dbReference type="PROSITE" id="PS50893"/>
    </source>
</evidence>
<evidence type="ECO:0000256" key="1">
    <source>
        <dbReference type="ARBA" id="ARBA00022448"/>
    </source>
</evidence>
<comment type="catalytic activity">
    <reaction evidence="4">
        <text>a quaternary ammonium(out) + ATP + H2O = a quaternary ammonium(in) + ADP + phosphate + H(+)</text>
        <dbReference type="Rhea" id="RHEA:11036"/>
        <dbReference type="ChEBI" id="CHEBI:15377"/>
        <dbReference type="ChEBI" id="CHEBI:15378"/>
        <dbReference type="ChEBI" id="CHEBI:30616"/>
        <dbReference type="ChEBI" id="CHEBI:35267"/>
        <dbReference type="ChEBI" id="CHEBI:43474"/>
        <dbReference type="ChEBI" id="CHEBI:456216"/>
        <dbReference type="EC" id="7.6.2.9"/>
    </reaction>
</comment>
<dbReference type="GO" id="GO:0016887">
    <property type="term" value="F:ATP hydrolysis activity"/>
    <property type="evidence" value="ECO:0007669"/>
    <property type="project" value="InterPro"/>
</dbReference>
<dbReference type="PANTHER" id="PTHR42781">
    <property type="entry name" value="SPERMIDINE/PUTRESCINE IMPORT ATP-BINDING PROTEIN POTA"/>
    <property type="match status" value="1"/>
</dbReference>
<dbReference type="FunFam" id="3.40.50.300:FF:000425">
    <property type="entry name" value="Probable ABC transporter, ATP-binding subunit"/>
    <property type="match status" value="1"/>
</dbReference>
<dbReference type="Proteomes" id="UP001139179">
    <property type="component" value="Unassembled WGS sequence"/>
</dbReference>
<dbReference type="InterPro" id="IPR050093">
    <property type="entry name" value="ABC_SmlMolc_Importer"/>
</dbReference>
<organism evidence="9 10">
    <name type="scientific">Halalkalibacter oceani</name>
    <dbReference type="NCBI Taxonomy" id="1653776"/>
    <lineage>
        <taxon>Bacteria</taxon>
        <taxon>Bacillati</taxon>
        <taxon>Bacillota</taxon>
        <taxon>Bacilli</taxon>
        <taxon>Bacillales</taxon>
        <taxon>Bacillaceae</taxon>
        <taxon>Halalkalibacter</taxon>
    </lineage>
</organism>
<accession>A0A9X2IMG1</accession>
<sequence length="337" mass="37759">MSYVSVNSLMKRYEEKTVLDQITFSIEKGEFVTLLGQSGCGKSTLLRSLAGITQIDEGQIVVNGRDITNLPSRQRGIGMVFQSYALFPNLTVHQNISYGPKLKKQRNIEAEVRKMIEMMGLEGLEARYPHELSGGQQQRVAFARSLIMKPTVLLLDEPFSALDAKIRKSLQEEVKRIQKELEITTIFVTHDQKEAMILSDTIYVMNQGKVEQAGTPEEIYTKPQNKFVAGFIGAYNLFSKSEWEQCSGHELKAPFQDMAVRPESILLTGSDQEGSSSDYYVIKGKIEMKTLNGSMLSYKVKTSVKHLVVEEVNRGGGSYQEGDLVDLMLPKEACIPL</sequence>
<comment type="caution">
    <text evidence="9">The sequence shown here is derived from an EMBL/GenBank/DDBJ whole genome shotgun (WGS) entry which is preliminary data.</text>
</comment>
<dbReference type="RefSeq" id="WP_251222660.1">
    <property type="nucleotide sequence ID" value="NZ_JAMBOL010000004.1"/>
</dbReference>
<evidence type="ECO:0000256" key="7">
    <source>
        <dbReference type="ARBA" id="ARBA00070305"/>
    </source>
</evidence>
<dbReference type="InterPro" id="IPR017871">
    <property type="entry name" value="ABC_transporter-like_CS"/>
</dbReference>
<evidence type="ECO:0000256" key="2">
    <source>
        <dbReference type="ARBA" id="ARBA00022741"/>
    </source>
</evidence>
<keyword evidence="3 9" id="KW-0067">ATP-binding</keyword>
<dbReference type="GO" id="GO:0015418">
    <property type="term" value="F:ABC-type quaternary ammonium compound transporting activity"/>
    <property type="evidence" value="ECO:0007669"/>
    <property type="project" value="UniProtKB-EC"/>
</dbReference>
<dbReference type="PROSITE" id="PS00211">
    <property type="entry name" value="ABC_TRANSPORTER_1"/>
    <property type="match status" value="1"/>
</dbReference>
<keyword evidence="1" id="KW-0813">Transport</keyword>
<dbReference type="InterPro" id="IPR003439">
    <property type="entry name" value="ABC_transporter-like_ATP-bd"/>
</dbReference>
<dbReference type="Gene3D" id="2.40.50.100">
    <property type="match status" value="1"/>
</dbReference>
<proteinExistence type="predicted"/>
<evidence type="ECO:0000256" key="3">
    <source>
        <dbReference type="ARBA" id="ARBA00022840"/>
    </source>
</evidence>
<reference evidence="9" key="1">
    <citation type="submission" date="2022-05" db="EMBL/GenBank/DDBJ databases">
        <title>Comparative Genomics of Spacecraft Associated Microbes.</title>
        <authorList>
            <person name="Tran M.T."/>
            <person name="Wright A."/>
            <person name="Seuylemezian A."/>
            <person name="Eisen J."/>
            <person name="Coil D."/>
        </authorList>
    </citation>
    <scope>NUCLEOTIDE SEQUENCE</scope>
    <source>
        <strain evidence="9">214.1.1</strain>
    </source>
</reference>
<keyword evidence="10" id="KW-1185">Reference proteome</keyword>
<dbReference type="InterPro" id="IPR027417">
    <property type="entry name" value="P-loop_NTPase"/>
</dbReference>
<evidence type="ECO:0000256" key="5">
    <source>
        <dbReference type="ARBA" id="ARBA00063934"/>
    </source>
</evidence>
<evidence type="ECO:0000313" key="10">
    <source>
        <dbReference type="Proteomes" id="UP001139179"/>
    </source>
</evidence>
<dbReference type="SMART" id="SM00382">
    <property type="entry name" value="AAA"/>
    <property type="match status" value="1"/>
</dbReference>
<comment type="subunit">
    <text evidence="5">The complex is composed of two ATP-binding proteins (OpuCA), two transmembrane proteins (OpuCB and OpuCD) and a solute-binding protein (OpuCC).</text>
</comment>
<dbReference type="PROSITE" id="PS50893">
    <property type="entry name" value="ABC_TRANSPORTER_2"/>
    <property type="match status" value="1"/>
</dbReference>
<name>A0A9X2IMG1_9BACI</name>
<feature type="domain" description="ABC transporter" evidence="8">
    <location>
        <begin position="4"/>
        <end position="232"/>
    </location>
</feature>
<evidence type="ECO:0000256" key="4">
    <source>
        <dbReference type="ARBA" id="ARBA00052482"/>
    </source>
</evidence>
<dbReference type="EC" id="7.6.2.9" evidence="6"/>
<dbReference type="SUPFAM" id="SSF52540">
    <property type="entry name" value="P-loop containing nucleoside triphosphate hydrolases"/>
    <property type="match status" value="1"/>
</dbReference>
<dbReference type="PANTHER" id="PTHR42781:SF4">
    <property type="entry name" value="SPERMIDINE_PUTRESCINE IMPORT ATP-BINDING PROTEIN POTA"/>
    <property type="match status" value="1"/>
</dbReference>
<dbReference type="InterPro" id="IPR003593">
    <property type="entry name" value="AAA+_ATPase"/>
</dbReference>
<dbReference type="AlphaFoldDB" id="A0A9X2IMG1"/>
<dbReference type="Pfam" id="PF00005">
    <property type="entry name" value="ABC_tran"/>
    <property type="match status" value="1"/>
</dbReference>
<dbReference type="EMBL" id="JAMBOL010000004">
    <property type="protein sequence ID" value="MCM3713854.1"/>
    <property type="molecule type" value="Genomic_DNA"/>
</dbReference>
<evidence type="ECO:0000313" key="9">
    <source>
        <dbReference type="EMBL" id="MCM3713854.1"/>
    </source>
</evidence>
<dbReference type="GO" id="GO:0005524">
    <property type="term" value="F:ATP binding"/>
    <property type="evidence" value="ECO:0007669"/>
    <property type="project" value="UniProtKB-KW"/>
</dbReference>
<keyword evidence="2" id="KW-0547">Nucleotide-binding</keyword>
<dbReference type="Gene3D" id="3.40.50.300">
    <property type="entry name" value="P-loop containing nucleotide triphosphate hydrolases"/>
    <property type="match status" value="1"/>
</dbReference>